<comment type="caution">
    <text evidence="1">The sequence shown here is derived from an EMBL/GenBank/DDBJ whole genome shotgun (WGS) entry which is preliminary data.</text>
</comment>
<name>A0A645E702_9ZZZZ</name>
<proteinExistence type="predicted"/>
<sequence length="117" mass="12495">MDITIAVRLAISAINETVHKAAILPQSNEDLLADVDKSGSNVNLSFSPAPRSAAIPTVEDTIRITISVGIIVRSIVAPALISSLSVFIPDLIVTSKGFNIEESIPFSIKRCSTMEFL</sequence>
<reference evidence="1" key="1">
    <citation type="submission" date="2019-08" db="EMBL/GenBank/DDBJ databases">
        <authorList>
            <person name="Kucharzyk K."/>
            <person name="Murdoch R.W."/>
            <person name="Higgins S."/>
            <person name="Loffler F."/>
        </authorList>
    </citation>
    <scope>NUCLEOTIDE SEQUENCE</scope>
</reference>
<evidence type="ECO:0000313" key="1">
    <source>
        <dbReference type="EMBL" id="MPM97341.1"/>
    </source>
</evidence>
<dbReference type="AlphaFoldDB" id="A0A645E702"/>
<organism evidence="1">
    <name type="scientific">bioreactor metagenome</name>
    <dbReference type="NCBI Taxonomy" id="1076179"/>
    <lineage>
        <taxon>unclassified sequences</taxon>
        <taxon>metagenomes</taxon>
        <taxon>ecological metagenomes</taxon>
    </lineage>
</organism>
<dbReference type="EMBL" id="VSSQ01043629">
    <property type="protein sequence ID" value="MPM97341.1"/>
    <property type="molecule type" value="Genomic_DNA"/>
</dbReference>
<accession>A0A645E702</accession>
<protein>
    <submittedName>
        <fullName evidence="1">Uncharacterized protein</fullName>
    </submittedName>
</protein>
<gene>
    <name evidence="1" type="ORF">SDC9_144514</name>
</gene>